<evidence type="ECO:0000256" key="3">
    <source>
        <dbReference type="ARBA" id="ARBA00023163"/>
    </source>
</evidence>
<keyword evidence="7" id="KW-1185">Reference proteome</keyword>
<dbReference type="GO" id="GO:0006355">
    <property type="term" value="P:regulation of DNA-templated transcription"/>
    <property type="evidence" value="ECO:0007669"/>
    <property type="project" value="InterPro"/>
</dbReference>
<dbReference type="EMBL" id="KV016225">
    <property type="protein sequence ID" value="KZV20205.1"/>
    <property type="molecule type" value="Genomic_DNA"/>
</dbReference>
<dbReference type="Proteomes" id="UP000250235">
    <property type="component" value="Unassembled WGS sequence"/>
</dbReference>
<dbReference type="InterPro" id="IPR003441">
    <property type="entry name" value="NAC-dom"/>
</dbReference>
<evidence type="ECO:0000313" key="7">
    <source>
        <dbReference type="Proteomes" id="UP000250235"/>
    </source>
</evidence>
<dbReference type="SUPFAM" id="SSF101941">
    <property type="entry name" value="NAC domain"/>
    <property type="match status" value="1"/>
</dbReference>
<organism evidence="6 7">
    <name type="scientific">Dorcoceras hygrometricum</name>
    <dbReference type="NCBI Taxonomy" id="472368"/>
    <lineage>
        <taxon>Eukaryota</taxon>
        <taxon>Viridiplantae</taxon>
        <taxon>Streptophyta</taxon>
        <taxon>Embryophyta</taxon>
        <taxon>Tracheophyta</taxon>
        <taxon>Spermatophyta</taxon>
        <taxon>Magnoliopsida</taxon>
        <taxon>eudicotyledons</taxon>
        <taxon>Gunneridae</taxon>
        <taxon>Pentapetalae</taxon>
        <taxon>asterids</taxon>
        <taxon>lamiids</taxon>
        <taxon>Lamiales</taxon>
        <taxon>Gesneriaceae</taxon>
        <taxon>Didymocarpoideae</taxon>
        <taxon>Trichosporeae</taxon>
        <taxon>Loxocarpinae</taxon>
        <taxon>Dorcoceras</taxon>
    </lineage>
</organism>
<accession>A0A2Z7AEM6</accession>
<evidence type="ECO:0000256" key="2">
    <source>
        <dbReference type="ARBA" id="ARBA00023125"/>
    </source>
</evidence>
<dbReference type="Pfam" id="PF02365">
    <property type="entry name" value="NAM"/>
    <property type="match status" value="1"/>
</dbReference>
<evidence type="ECO:0000256" key="1">
    <source>
        <dbReference type="ARBA" id="ARBA00023015"/>
    </source>
</evidence>
<dbReference type="GO" id="GO:0003677">
    <property type="term" value="F:DNA binding"/>
    <property type="evidence" value="ECO:0007669"/>
    <property type="project" value="UniProtKB-KW"/>
</dbReference>
<keyword evidence="2" id="KW-0238">DNA-binding</keyword>
<protein>
    <recommendedName>
        <fullName evidence="5">NAC domain-containing protein</fullName>
    </recommendedName>
</protein>
<dbReference type="Gene3D" id="2.170.150.80">
    <property type="entry name" value="NAC domain"/>
    <property type="match status" value="1"/>
</dbReference>
<dbReference type="PROSITE" id="PS51005">
    <property type="entry name" value="NAC"/>
    <property type="match status" value="1"/>
</dbReference>
<dbReference type="AlphaFoldDB" id="A0A2Z7AEM6"/>
<dbReference type="PANTHER" id="PTHR31719">
    <property type="entry name" value="NAC TRANSCRIPTION FACTOR 56"/>
    <property type="match status" value="1"/>
</dbReference>
<dbReference type="OrthoDB" id="1625833at2759"/>
<keyword evidence="4" id="KW-0539">Nucleus</keyword>
<proteinExistence type="predicted"/>
<evidence type="ECO:0000256" key="4">
    <source>
        <dbReference type="ARBA" id="ARBA00023242"/>
    </source>
</evidence>
<feature type="domain" description="NAC" evidence="5">
    <location>
        <begin position="63"/>
        <end position="196"/>
    </location>
</feature>
<reference evidence="6 7" key="1">
    <citation type="journal article" date="2015" name="Proc. Natl. Acad. Sci. U.S.A.">
        <title>The resurrection genome of Boea hygrometrica: A blueprint for survival of dehydration.</title>
        <authorList>
            <person name="Xiao L."/>
            <person name="Yang G."/>
            <person name="Zhang L."/>
            <person name="Yang X."/>
            <person name="Zhao S."/>
            <person name="Ji Z."/>
            <person name="Zhou Q."/>
            <person name="Hu M."/>
            <person name="Wang Y."/>
            <person name="Chen M."/>
            <person name="Xu Y."/>
            <person name="Jin H."/>
            <person name="Xiao X."/>
            <person name="Hu G."/>
            <person name="Bao F."/>
            <person name="Hu Y."/>
            <person name="Wan P."/>
            <person name="Li L."/>
            <person name="Deng X."/>
            <person name="Kuang T."/>
            <person name="Xiang C."/>
            <person name="Zhu J.K."/>
            <person name="Oliver M.J."/>
            <person name="He Y."/>
        </authorList>
    </citation>
    <scope>NUCLEOTIDE SEQUENCE [LARGE SCALE GENOMIC DNA]</scope>
    <source>
        <strain evidence="7">cv. XS01</strain>
    </source>
</reference>
<dbReference type="InterPro" id="IPR036093">
    <property type="entry name" value="NAC_dom_sf"/>
</dbReference>
<dbReference type="PANTHER" id="PTHR31719:SF94">
    <property type="entry name" value="PROTEIN ATAF2"/>
    <property type="match status" value="1"/>
</dbReference>
<evidence type="ECO:0000259" key="5">
    <source>
        <dbReference type="PROSITE" id="PS51005"/>
    </source>
</evidence>
<keyword evidence="1" id="KW-0805">Transcription regulation</keyword>
<sequence>MHNHPLMASSSGRVIASAKPVHYRRLPGDVVSESVVGSFIRDPHKTVKCIWIPMCPPARPHSSPADIGFYWSDEEIFLFLDEYTQGVCLPNNVLAGSSPYLYRPSNLPEGIWYLVNSNEKKESVFGFWKPKAQACKIYSNSVMNGWLSTLEYYEGEAPQARRTDWVMQEYSITQKELFSGKHNPKELTSLCRVFLCNGSNHINATHTKDCKNIIGSTDISSRASLIPKTDNNPEQVSKNEYKANSIAQETADFDCFLRGDYLELNDLEDPESHSSSSQNSSCPSKLSDEYFDSLALLHELEEGGAADTEGKYLSSRYSITTPVKSNDVVVDPPSSGSIFTGVASTSTNELLTAERMLDHSTKGDVNDGSSNFCDANTNAISNREEKENDSGKKKLRLKQYFCFAHF</sequence>
<name>A0A2Z7AEM6_9LAMI</name>
<keyword evidence="3" id="KW-0804">Transcription</keyword>
<gene>
    <name evidence="6" type="ORF">F511_01062</name>
</gene>
<evidence type="ECO:0000313" key="6">
    <source>
        <dbReference type="EMBL" id="KZV20205.1"/>
    </source>
</evidence>